<dbReference type="SUPFAM" id="SSF53474">
    <property type="entry name" value="alpha/beta-Hydrolases"/>
    <property type="match status" value="1"/>
</dbReference>
<dbReference type="Pfam" id="PF00135">
    <property type="entry name" value="COesterase"/>
    <property type="match status" value="1"/>
</dbReference>
<dbReference type="PANTHER" id="PTHR11559">
    <property type="entry name" value="CARBOXYLESTERASE"/>
    <property type="match status" value="1"/>
</dbReference>
<dbReference type="Proteomes" id="UP001358417">
    <property type="component" value="Unassembled WGS sequence"/>
</dbReference>
<dbReference type="InterPro" id="IPR002018">
    <property type="entry name" value="CarbesteraseB"/>
</dbReference>
<reference evidence="2 3" key="1">
    <citation type="submission" date="2023-08" db="EMBL/GenBank/DDBJ databases">
        <title>Black Yeasts Isolated from many extreme environments.</title>
        <authorList>
            <person name="Coleine C."/>
            <person name="Stajich J.E."/>
            <person name="Selbmann L."/>
        </authorList>
    </citation>
    <scope>NUCLEOTIDE SEQUENCE [LARGE SCALE GENOMIC DNA]</scope>
    <source>
        <strain evidence="2 3">CCFEE 5792</strain>
    </source>
</reference>
<name>A0AAV9NDF0_9EURO</name>
<dbReference type="AlphaFoldDB" id="A0AAV9NDF0"/>
<evidence type="ECO:0000313" key="3">
    <source>
        <dbReference type="Proteomes" id="UP001358417"/>
    </source>
</evidence>
<keyword evidence="3" id="KW-1185">Reference proteome</keyword>
<evidence type="ECO:0000259" key="1">
    <source>
        <dbReference type="Pfam" id="PF00135"/>
    </source>
</evidence>
<comment type="caution">
    <text evidence="2">The sequence shown here is derived from an EMBL/GenBank/DDBJ whole genome shotgun (WGS) entry which is preliminary data.</text>
</comment>
<proteinExistence type="predicted"/>
<dbReference type="Gene3D" id="3.40.50.1820">
    <property type="entry name" value="alpha/beta hydrolase"/>
    <property type="match status" value="1"/>
</dbReference>
<accession>A0AAV9NDF0</accession>
<organism evidence="2 3">
    <name type="scientific">Exophiala bonariae</name>
    <dbReference type="NCBI Taxonomy" id="1690606"/>
    <lineage>
        <taxon>Eukaryota</taxon>
        <taxon>Fungi</taxon>
        <taxon>Dikarya</taxon>
        <taxon>Ascomycota</taxon>
        <taxon>Pezizomycotina</taxon>
        <taxon>Eurotiomycetes</taxon>
        <taxon>Chaetothyriomycetidae</taxon>
        <taxon>Chaetothyriales</taxon>
        <taxon>Herpotrichiellaceae</taxon>
        <taxon>Exophiala</taxon>
    </lineage>
</organism>
<dbReference type="GeneID" id="89969531"/>
<evidence type="ECO:0000313" key="2">
    <source>
        <dbReference type="EMBL" id="KAK5054420.1"/>
    </source>
</evidence>
<dbReference type="InterPro" id="IPR050309">
    <property type="entry name" value="Type-B_Carboxylest/Lipase"/>
</dbReference>
<dbReference type="InterPro" id="IPR029058">
    <property type="entry name" value="AB_hydrolase_fold"/>
</dbReference>
<dbReference type="EMBL" id="JAVRRD010000010">
    <property type="protein sequence ID" value="KAK5054420.1"/>
    <property type="molecule type" value="Genomic_DNA"/>
</dbReference>
<gene>
    <name evidence="2" type="ORF">LTR84_001310</name>
</gene>
<dbReference type="RefSeq" id="XP_064707193.1">
    <property type="nucleotide sequence ID" value="XM_064844935.1"/>
</dbReference>
<sequence>MAAKIHHNSLGTIRGIEADGVHKYLGLSYASLSGRFADAQLVSRYPKGITDATHLGPTVISPPNGCSMEHSLIQQSLPYEVLPSSETEGLNLNVFVPSQHKSSLPVFVYVHGGGFTIGSGAWPPYDLAGIVKLSENLGSPVIGITINYRLGAFGFLTSAELKSAGFKANRGLRDQQVALRWIQKHISGFGGDPANVTFVGESAGGVAGTLHLQSEERLFTRLVSLGGTSLLMKPLPPFVADYAYKRVADALDLGSMDAGERVKGLLEIPAEELLAKCTPDIPLLPVLDSPLLTSNVTHADWRNGRARGRLPGLTWCESLLIGDCGFDGSIFSYMIQPRATGIAATFRKSVTATLGGEPQMAQSLMQAYGITENVPDNEALVQILRFASDIGFYAPMLSLASGWPGESYLYHFNELNPWDGPGKGEATHVLDVAFLFQNYNQFLSADQKTSAQEFAKHVIAFVNGGAPFPAHSSKNGGAQVYGGVSASDSGKSDFVMGTAAAPYGRKDTILKLIDTIGLDTLSQAWDSFLGGH</sequence>
<protein>
    <recommendedName>
        <fullName evidence="1">Carboxylesterase type B domain-containing protein</fullName>
    </recommendedName>
</protein>
<feature type="domain" description="Carboxylesterase type B" evidence="1">
    <location>
        <begin position="8"/>
        <end position="469"/>
    </location>
</feature>